<keyword evidence="2" id="KW-1185">Reference proteome</keyword>
<evidence type="ECO:0000313" key="1">
    <source>
        <dbReference type="EMBL" id="RLV48784.1"/>
    </source>
</evidence>
<dbReference type="Proteomes" id="UP000281708">
    <property type="component" value="Unassembled WGS sequence"/>
</dbReference>
<accession>A0A3L8P0Y3</accession>
<name>A0A3L8P0Y3_9ACTN</name>
<comment type="caution">
    <text evidence="1">The sequence shown here is derived from an EMBL/GenBank/DDBJ whole genome shotgun (WGS) entry which is preliminary data.</text>
</comment>
<evidence type="ECO:0000313" key="2">
    <source>
        <dbReference type="Proteomes" id="UP000281708"/>
    </source>
</evidence>
<sequence>MSTALAIPVPAPMQVRELLEGLLGRDVTVAMAPPLVPNAINPVTVGVYVTDHLEVTAVSCADQAFSVRAAAAVGLVPASQAEDALGAGTLDDTLRDNLYEILNIAASLFNVGEHTHVKLHAMHPVGLPTPPDALVRTLTLGRRLDLKVDIAGYGGGRLSFVGTPG</sequence>
<dbReference type="RefSeq" id="WP_121806745.1">
    <property type="nucleotide sequence ID" value="NZ_RDBE01000008.1"/>
</dbReference>
<reference evidence="1 2" key="1">
    <citation type="submission" date="2018-10" db="EMBL/GenBank/DDBJ databases">
        <title>Marmoricola sp. 4Q3S-7 whole genome shotgun sequence.</title>
        <authorList>
            <person name="Li F."/>
        </authorList>
    </citation>
    <scope>NUCLEOTIDE SEQUENCE [LARGE SCALE GENOMIC DNA]</scope>
    <source>
        <strain evidence="1 2">4Q3S-7</strain>
    </source>
</reference>
<gene>
    <name evidence="1" type="ORF">D9V37_13765</name>
</gene>
<protein>
    <recommendedName>
        <fullName evidence="3">Chemotaxis phosphatase CheX-like domain-containing protein</fullName>
    </recommendedName>
</protein>
<dbReference type="AlphaFoldDB" id="A0A3L8P0Y3"/>
<dbReference type="EMBL" id="RDBE01000008">
    <property type="protein sequence ID" value="RLV48784.1"/>
    <property type="molecule type" value="Genomic_DNA"/>
</dbReference>
<proteinExistence type="predicted"/>
<organism evidence="1 2">
    <name type="scientific">Nocardioides mangrovicus</name>
    <dbReference type="NCBI Taxonomy" id="2478913"/>
    <lineage>
        <taxon>Bacteria</taxon>
        <taxon>Bacillati</taxon>
        <taxon>Actinomycetota</taxon>
        <taxon>Actinomycetes</taxon>
        <taxon>Propionibacteriales</taxon>
        <taxon>Nocardioidaceae</taxon>
        <taxon>Nocardioides</taxon>
    </lineage>
</organism>
<dbReference type="OrthoDB" id="5244255at2"/>
<evidence type="ECO:0008006" key="3">
    <source>
        <dbReference type="Google" id="ProtNLM"/>
    </source>
</evidence>